<dbReference type="SUPFAM" id="SSF56645">
    <property type="entry name" value="Acyl-CoA dehydrogenase NM domain-like"/>
    <property type="match status" value="1"/>
</dbReference>
<dbReference type="InterPro" id="IPR024674">
    <property type="entry name" value="HpaB/PvcC/4-BUDH_N"/>
</dbReference>
<gene>
    <name evidence="2" type="ORF">K0U00_05280</name>
</gene>
<evidence type="ECO:0000313" key="2">
    <source>
        <dbReference type="EMBL" id="MBW7453447.1"/>
    </source>
</evidence>
<sequence length="139" mass="15705">MPTRGDRFISSLADGRNVWLDGAKVKDLSEHAAFQGTLGTIKRLFNQLDDPALRDNVGFAPPGREAYAHSSFLVPYTAEDLSRRSRAFSYWADETHGMMSRLSDYGRSMITGWYAARKQLSQLDPDFEAKITAYYTDAR</sequence>
<keyword evidence="3" id="KW-1185">Reference proteome</keyword>
<dbReference type="Gene3D" id="1.10.3140.10">
    <property type="entry name" value="4-hydroxybutyryl-coa dehydratase, domain 1"/>
    <property type="match status" value="1"/>
</dbReference>
<dbReference type="Pfam" id="PF11794">
    <property type="entry name" value="HpaB_N"/>
    <property type="match status" value="1"/>
</dbReference>
<protein>
    <submittedName>
        <fullName evidence="2">4-hydroxyphenylacetate 3-hydroxylase</fullName>
    </submittedName>
</protein>
<accession>A0ABS7BXS5</accession>
<dbReference type="EMBL" id="JAHZIK010000075">
    <property type="protein sequence ID" value="MBW7453447.1"/>
    <property type="molecule type" value="Genomic_DNA"/>
</dbReference>
<dbReference type="InterPro" id="IPR004925">
    <property type="entry name" value="HpaB/PvcC/4-BUDH"/>
</dbReference>
<name>A0ABS7BXS5_9BACL</name>
<organism evidence="2 3">
    <name type="scientific">Paenibacillus sepulcri</name>
    <dbReference type="NCBI Taxonomy" id="359917"/>
    <lineage>
        <taxon>Bacteria</taxon>
        <taxon>Bacillati</taxon>
        <taxon>Bacillota</taxon>
        <taxon>Bacilli</taxon>
        <taxon>Bacillales</taxon>
        <taxon>Paenibacillaceae</taxon>
        <taxon>Paenibacillus</taxon>
    </lineage>
</organism>
<evidence type="ECO:0000259" key="1">
    <source>
        <dbReference type="Pfam" id="PF11794"/>
    </source>
</evidence>
<evidence type="ECO:0000313" key="3">
    <source>
        <dbReference type="Proteomes" id="UP001519887"/>
    </source>
</evidence>
<comment type="caution">
    <text evidence="2">The sequence shown here is derived from an EMBL/GenBank/DDBJ whole genome shotgun (WGS) entry which is preliminary data.</text>
</comment>
<proteinExistence type="predicted"/>
<dbReference type="Proteomes" id="UP001519887">
    <property type="component" value="Unassembled WGS sequence"/>
</dbReference>
<dbReference type="PANTHER" id="PTHR36117">
    <property type="entry name" value="4-HYDROXYPHENYLACETATE 3-MONOOXYGENASE-RELATED"/>
    <property type="match status" value="1"/>
</dbReference>
<dbReference type="PANTHER" id="PTHR36117:SF3">
    <property type="entry name" value="4-HYDROXYPHENYLACETATE 3-MONOOXYGENASE-RELATED"/>
    <property type="match status" value="1"/>
</dbReference>
<feature type="domain" description="HpaB/PvcC/4-BUDH N-terminal" evidence="1">
    <location>
        <begin position="5"/>
        <end position="138"/>
    </location>
</feature>
<dbReference type="InterPro" id="IPR009100">
    <property type="entry name" value="AcylCoA_DH/oxidase_NM_dom_sf"/>
</dbReference>
<feature type="non-terminal residue" evidence="2">
    <location>
        <position position="139"/>
    </location>
</feature>
<reference evidence="2 3" key="1">
    <citation type="submission" date="2021-07" db="EMBL/GenBank/DDBJ databases">
        <title>Paenibacillus radiodurans sp. nov., isolated from the southeastern edge of Tengger Desert.</title>
        <authorList>
            <person name="Zhang G."/>
        </authorList>
    </citation>
    <scope>NUCLEOTIDE SEQUENCE [LARGE SCALE GENOMIC DNA]</scope>
    <source>
        <strain evidence="2 3">CCM 7311</strain>
    </source>
</reference>